<dbReference type="GO" id="GO:0005802">
    <property type="term" value="C:trans-Golgi network"/>
    <property type="evidence" value="ECO:0007669"/>
    <property type="project" value="TreeGrafter"/>
</dbReference>
<comment type="caution">
    <text evidence="8">The sequence shown here is derived from an EMBL/GenBank/DDBJ whole genome shotgun (WGS) entry which is preliminary data.</text>
</comment>
<keyword evidence="3 7" id="KW-0732">Signal</keyword>
<dbReference type="Pfam" id="PF09451">
    <property type="entry name" value="ATG27"/>
    <property type="match status" value="1"/>
</dbReference>
<dbReference type="PANTHER" id="PTHR15071:SF0">
    <property type="entry name" value="MANNOSE 6-PHOSPHATE RECEPTOR-LIKE PROTEIN 1"/>
    <property type="match status" value="1"/>
</dbReference>
<evidence type="ECO:0000256" key="3">
    <source>
        <dbReference type="ARBA" id="ARBA00022729"/>
    </source>
</evidence>
<feature type="signal peptide" evidence="7">
    <location>
        <begin position="1"/>
        <end position="23"/>
    </location>
</feature>
<keyword evidence="4 6" id="KW-1133">Transmembrane helix</keyword>
<sequence length="237" mass="25779">MSKFILLSVAIVVCLLQPYLTNGQGFTTCTYYSNCTAETNLGVLDLNYARSNDPYSSLDTSTNNNYLWKSCEDFTIHGVTAGAIQEPTGSYSVDLGVHSTTTCSVGASGYISFTMRSADSTRTSVVKCFCGSSTDFQFVSESPTYTFHFNFVSDACCPNYVPSSSSSISPGTLIVIIFLSVAVLYILFGTIFQVAVRKAQGRERIPNVSLWTAFPGLVRDGFIFTFTCGRRSGYGKI</sequence>
<dbReference type="EMBL" id="CAJHNH020003348">
    <property type="protein sequence ID" value="CAG5129104.1"/>
    <property type="molecule type" value="Genomic_DNA"/>
</dbReference>
<evidence type="ECO:0000256" key="1">
    <source>
        <dbReference type="ARBA" id="ARBA00004167"/>
    </source>
</evidence>
<dbReference type="GO" id="GO:0000139">
    <property type="term" value="C:Golgi membrane"/>
    <property type="evidence" value="ECO:0007669"/>
    <property type="project" value="UniProtKB-SubCell"/>
</dbReference>
<evidence type="ECO:0000256" key="6">
    <source>
        <dbReference type="SAM" id="Phobius"/>
    </source>
</evidence>
<dbReference type="Proteomes" id="UP000678393">
    <property type="component" value="Unassembled WGS sequence"/>
</dbReference>
<evidence type="ECO:0000256" key="5">
    <source>
        <dbReference type="ARBA" id="ARBA00023136"/>
    </source>
</evidence>
<dbReference type="OrthoDB" id="29460at2759"/>
<accession>A0A8S3ZHR5</accession>
<comment type="subcellular location">
    <subcellularLocation>
        <location evidence="1">Membrane</location>
        <topology evidence="1">Single-pass membrane protein</topology>
    </subcellularLocation>
</comment>
<proteinExistence type="predicted"/>
<evidence type="ECO:0000256" key="4">
    <source>
        <dbReference type="ARBA" id="ARBA00022989"/>
    </source>
</evidence>
<evidence type="ECO:0000256" key="7">
    <source>
        <dbReference type="SAM" id="SignalP"/>
    </source>
</evidence>
<name>A0A8S3ZHR5_9EUPU</name>
<keyword evidence="9" id="KW-1185">Reference proteome</keyword>
<evidence type="ECO:0000313" key="9">
    <source>
        <dbReference type="Proteomes" id="UP000678393"/>
    </source>
</evidence>
<gene>
    <name evidence="8" type="ORF">CUNI_LOCUS14662</name>
</gene>
<evidence type="ECO:0000256" key="2">
    <source>
        <dbReference type="ARBA" id="ARBA00022692"/>
    </source>
</evidence>
<keyword evidence="5 6" id="KW-0472">Membrane</keyword>
<dbReference type="AlphaFoldDB" id="A0A8S3ZHR5"/>
<keyword evidence="2 6" id="KW-0812">Transmembrane</keyword>
<feature type="chain" id="PRO_5035860244" evidence="7">
    <location>
        <begin position="24"/>
        <end position="237"/>
    </location>
</feature>
<protein>
    <submittedName>
        <fullName evidence="8">Uncharacterized protein</fullName>
    </submittedName>
</protein>
<reference evidence="8" key="1">
    <citation type="submission" date="2021-04" db="EMBL/GenBank/DDBJ databases">
        <authorList>
            <consortium name="Molecular Ecology Group"/>
        </authorList>
    </citation>
    <scope>NUCLEOTIDE SEQUENCE</scope>
</reference>
<evidence type="ECO:0000313" key="8">
    <source>
        <dbReference type="EMBL" id="CAG5129104.1"/>
    </source>
</evidence>
<dbReference type="InterPro" id="IPR018939">
    <property type="entry name" value="Autophagy-rel_prot_27"/>
</dbReference>
<feature type="transmembrane region" description="Helical" evidence="6">
    <location>
        <begin position="173"/>
        <end position="196"/>
    </location>
</feature>
<organism evidence="8 9">
    <name type="scientific">Candidula unifasciata</name>
    <dbReference type="NCBI Taxonomy" id="100452"/>
    <lineage>
        <taxon>Eukaryota</taxon>
        <taxon>Metazoa</taxon>
        <taxon>Spiralia</taxon>
        <taxon>Lophotrochozoa</taxon>
        <taxon>Mollusca</taxon>
        <taxon>Gastropoda</taxon>
        <taxon>Heterobranchia</taxon>
        <taxon>Euthyneura</taxon>
        <taxon>Panpulmonata</taxon>
        <taxon>Eupulmonata</taxon>
        <taxon>Stylommatophora</taxon>
        <taxon>Helicina</taxon>
        <taxon>Helicoidea</taxon>
        <taxon>Geomitridae</taxon>
        <taxon>Candidula</taxon>
    </lineage>
</organism>
<dbReference type="PANTHER" id="PTHR15071">
    <property type="entry name" value="MANNOSE-6-PHOSPHATE RECEPTOR FAMILY MEMBER"/>
    <property type="match status" value="1"/>
</dbReference>